<reference evidence="2" key="1">
    <citation type="journal article" date="2020" name="Mol. Plant Microbe Interact.">
        <title>Genome Sequence of the Biocontrol Agent Coniothyrium minitans strain Conio (IMI 134523).</title>
        <authorList>
            <person name="Patel D."/>
            <person name="Shittu T.A."/>
            <person name="Baroncelli R."/>
            <person name="Muthumeenakshi S."/>
            <person name="Osborne T.H."/>
            <person name="Janganan T.K."/>
            <person name="Sreenivasaprasad S."/>
        </authorList>
    </citation>
    <scope>NUCLEOTIDE SEQUENCE</scope>
    <source>
        <strain evidence="2">Conio</strain>
    </source>
</reference>
<evidence type="ECO:0000313" key="2">
    <source>
        <dbReference type="EMBL" id="KAF9729256.1"/>
    </source>
</evidence>
<accession>A0A9P6G607</accession>
<dbReference type="OrthoDB" id="10604709at2759"/>
<feature type="region of interest" description="Disordered" evidence="1">
    <location>
        <begin position="1"/>
        <end position="36"/>
    </location>
</feature>
<protein>
    <submittedName>
        <fullName evidence="2">Uncharacterized protein</fullName>
    </submittedName>
</protein>
<proteinExistence type="predicted"/>
<name>A0A9P6G607_9PLEO</name>
<evidence type="ECO:0000256" key="1">
    <source>
        <dbReference type="SAM" id="MobiDB-lite"/>
    </source>
</evidence>
<sequence length="99" mass="10973">MDLGRCGLRPAQSSDVPPRRWKSAACPAPSRASHRPTAARYQAYTVNGAILDHVYWKNAQVSPHVAPPAPLESPHIPRRYGTYSHARTATNREVRGMET</sequence>
<organism evidence="2 3">
    <name type="scientific">Paraphaeosphaeria minitans</name>
    <dbReference type="NCBI Taxonomy" id="565426"/>
    <lineage>
        <taxon>Eukaryota</taxon>
        <taxon>Fungi</taxon>
        <taxon>Dikarya</taxon>
        <taxon>Ascomycota</taxon>
        <taxon>Pezizomycotina</taxon>
        <taxon>Dothideomycetes</taxon>
        <taxon>Pleosporomycetidae</taxon>
        <taxon>Pleosporales</taxon>
        <taxon>Massarineae</taxon>
        <taxon>Didymosphaeriaceae</taxon>
        <taxon>Paraphaeosphaeria</taxon>
    </lineage>
</organism>
<keyword evidence="3" id="KW-1185">Reference proteome</keyword>
<evidence type="ECO:0000313" key="3">
    <source>
        <dbReference type="Proteomes" id="UP000756921"/>
    </source>
</evidence>
<gene>
    <name evidence="2" type="ORF">PMIN01_12946</name>
</gene>
<comment type="caution">
    <text evidence="2">The sequence shown here is derived from an EMBL/GenBank/DDBJ whole genome shotgun (WGS) entry which is preliminary data.</text>
</comment>
<dbReference type="AlphaFoldDB" id="A0A9P6G607"/>
<dbReference type="EMBL" id="WJXW01000017">
    <property type="protein sequence ID" value="KAF9729256.1"/>
    <property type="molecule type" value="Genomic_DNA"/>
</dbReference>
<dbReference type="Proteomes" id="UP000756921">
    <property type="component" value="Unassembled WGS sequence"/>
</dbReference>